<protein>
    <submittedName>
        <fullName evidence="1">Uncharacterized protein</fullName>
    </submittedName>
</protein>
<keyword evidence="2" id="KW-1185">Reference proteome</keyword>
<dbReference type="Proteomes" id="UP000827976">
    <property type="component" value="Chromosome 3"/>
</dbReference>
<sequence>MLSIENSPDPSCPCNFSAVKSDERATTDPAALGGIQTPNFSIRGYVLASRSKNIAANWPFPQNSLQFCLKHGIKNLLPPFEPPGSVKAQCFDKGIVQLQSEDLENGDAPLDEAPEYIKSESCSPSNDLEEGNEVVNDDLLDDEVKQNIERNSAENTEVDPLLHVNKGDSEASSVLEVVELPSLSKRTEVSEKKCKVIVRVGSFSGITRAEDLASTSSAVSDSMASKVCPVCKVFASTSNTTLNAHIDQCLSSDTNTNNVVTNLSKAKVKPRKKRLMTDIYTTAPHCTLKDLDRRNGTTWASDLSFVAPASEINTEVKRPKIARLDIKDDENDGAVYVDSNGIKLRILSKFNDAPEVMPKENFKLRKYGKGLNDGKSYLIGKKKRFGPKCMKMKMKPLFKKPGSLKYSRDKIQAESEEDCHEENHEEKEESVSEKSDSEDNVYGSESSSLRQWACSKRSDLSKKVVNRETDGNEVVDTDHPEMVCADASNSVPKTTIMGIQASTDNVTDNGKVNSPAQKTVMRLKWSSESSRSGNGLMLKLSRSVGTFVSSPRSKRAEVCRSSSPRIPDLTTRGSKSSNPLLTSRKCSSSNSIVIRRPLLSSGANKVDEKEKHSILRKLRKRRSNMGTCGSLPRDASVSVRTNQTIQTHQSKSLDNGTLSEQGERSMKDKGKSKALVLVDSIDSVDDACGPVSRTVNTNSLTPTSSAELEREPSCEVEPQVMSGTEVSLEQKISGDEQDRRNQEDKYCSDQSNNCGIDASPIQESSACLSSHEDVGNEIPQEDSSITSNRMMSLDTDDLAMDQEPSGSPVSTASTISPSSPVCSKVNDFVLEPSANSVQDKLSLQQSDSLKMPPVSIIEGAEGAKVERMVEPVQLSEGQHCCCSRRENVPRDPQFSRHPNLYIRPIIPSFGPVMDSPTGSISTMASSDTAAKFPTYNDFNSPSPTQSASKPVLRLMGKNLTVASKEEPGLLPSPVSDNTSAPKCLPPLGFAANNSVVYPESYFYHNPYHRRQQQQQHFVGNPVVFSQAPPVMNHQIPLHSYGMQLGGFARASVPAQYFSMKTESSQAPNRMREVIVIDDSSDHESVQRSSNSAPSIPAPNPFSQRPFPCFPPTHSQLIPKELYGSYRPSFGVSSSRMSTIALPRGSAFQFPTPTRRPPMFYPETMR</sequence>
<name>A0ACB7WLJ6_DIOAL</name>
<organism evidence="1 2">
    <name type="scientific">Dioscorea alata</name>
    <name type="common">Purple yam</name>
    <dbReference type="NCBI Taxonomy" id="55571"/>
    <lineage>
        <taxon>Eukaryota</taxon>
        <taxon>Viridiplantae</taxon>
        <taxon>Streptophyta</taxon>
        <taxon>Embryophyta</taxon>
        <taxon>Tracheophyta</taxon>
        <taxon>Spermatophyta</taxon>
        <taxon>Magnoliopsida</taxon>
        <taxon>Liliopsida</taxon>
        <taxon>Dioscoreales</taxon>
        <taxon>Dioscoreaceae</taxon>
        <taxon>Dioscorea</taxon>
    </lineage>
</organism>
<reference evidence="2" key="1">
    <citation type="journal article" date="2022" name="Nat. Commun.">
        <title>Chromosome evolution and the genetic basis of agronomically important traits in greater yam.</title>
        <authorList>
            <person name="Bredeson J.V."/>
            <person name="Lyons J.B."/>
            <person name="Oniyinde I.O."/>
            <person name="Okereke N.R."/>
            <person name="Kolade O."/>
            <person name="Nnabue I."/>
            <person name="Nwadili C.O."/>
            <person name="Hribova E."/>
            <person name="Parker M."/>
            <person name="Nwogha J."/>
            <person name="Shu S."/>
            <person name="Carlson J."/>
            <person name="Kariba R."/>
            <person name="Muthemba S."/>
            <person name="Knop K."/>
            <person name="Barton G.J."/>
            <person name="Sherwood A.V."/>
            <person name="Lopez-Montes A."/>
            <person name="Asiedu R."/>
            <person name="Jamnadass R."/>
            <person name="Muchugi A."/>
            <person name="Goodstein D."/>
            <person name="Egesi C.N."/>
            <person name="Featherston J."/>
            <person name="Asfaw A."/>
            <person name="Simpson G.G."/>
            <person name="Dolezel J."/>
            <person name="Hendre P.S."/>
            <person name="Van Deynze A."/>
            <person name="Kumar P.L."/>
            <person name="Obidiegwu J.E."/>
            <person name="Bhattacharjee R."/>
            <person name="Rokhsar D.S."/>
        </authorList>
    </citation>
    <scope>NUCLEOTIDE SEQUENCE [LARGE SCALE GENOMIC DNA]</scope>
    <source>
        <strain evidence="2">cv. TDa95/00328</strain>
    </source>
</reference>
<evidence type="ECO:0000313" key="1">
    <source>
        <dbReference type="EMBL" id="KAH7689197.1"/>
    </source>
</evidence>
<proteinExistence type="predicted"/>
<dbReference type="EMBL" id="CM037013">
    <property type="protein sequence ID" value="KAH7689197.1"/>
    <property type="molecule type" value="Genomic_DNA"/>
</dbReference>
<gene>
    <name evidence="1" type="ORF">IHE45_03G081100</name>
</gene>
<comment type="caution">
    <text evidence="1">The sequence shown here is derived from an EMBL/GenBank/DDBJ whole genome shotgun (WGS) entry which is preliminary data.</text>
</comment>
<accession>A0ACB7WLJ6</accession>
<evidence type="ECO:0000313" key="2">
    <source>
        <dbReference type="Proteomes" id="UP000827976"/>
    </source>
</evidence>